<proteinExistence type="predicted"/>
<comment type="caution">
    <text evidence="2">The sequence shown here is derived from an EMBL/GenBank/DDBJ whole genome shotgun (WGS) entry which is preliminary data.</text>
</comment>
<evidence type="ECO:0000313" key="2">
    <source>
        <dbReference type="EMBL" id="KAA6399514.1"/>
    </source>
</evidence>
<dbReference type="AlphaFoldDB" id="A0A5J4WWU3"/>
<dbReference type="OrthoDB" id="10532816at2759"/>
<feature type="compositionally biased region" description="Basic and acidic residues" evidence="1">
    <location>
        <begin position="320"/>
        <end position="342"/>
    </location>
</feature>
<feature type="compositionally biased region" description="Basic and acidic residues" evidence="1">
    <location>
        <begin position="270"/>
        <end position="313"/>
    </location>
</feature>
<dbReference type="EMBL" id="SNRW01000736">
    <property type="protein sequence ID" value="KAA6399514.1"/>
    <property type="molecule type" value="Genomic_DNA"/>
</dbReference>
<reference evidence="2 3" key="1">
    <citation type="submission" date="2019-03" db="EMBL/GenBank/DDBJ databases">
        <title>Single cell metagenomics reveals metabolic interactions within the superorganism composed of flagellate Streblomastix strix and complex community of Bacteroidetes bacteria on its surface.</title>
        <authorList>
            <person name="Treitli S.C."/>
            <person name="Kolisko M."/>
            <person name="Husnik F."/>
            <person name="Keeling P."/>
            <person name="Hampl V."/>
        </authorList>
    </citation>
    <scope>NUCLEOTIDE SEQUENCE [LARGE SCALE GENOMIC DNA]</scope>
    <source>
        <strain evidence="2">ST1C</strain>
    </source>
</reference>
<accession>A0A5J4WWU3</accession>
<sequence length="619" mass="71766">MADIPPLLERFHGLVDVMDSHDWLHRYDQPGIPHIWRDLDNQYNSRRLVALDQLSKLTSQQSSSQTSESKNDPSQPPQISDQLICNKCQKVIVNKFPLQPINYHIQICWMCGRYICEECTDFVDLISVQKSLRDKDGDKNKLTNPIMLGRCFHCNAPLGPLSAPMKNKIEWGFLFCDPNEDGHPNPRILAVKSVTMEIDPSIMQAHQLFYKHKKYKEALLYMTRAIMCLNWIESFYKDAMYGIFSSSLYRAHCIRITMMKQIEEINQIEQGEKQDQKEQDKDDKQQQQKKDKDKEQEQQVKQKQEQKVEGEVEKDQDEQNNEKKVIRDEEQEKEQKIEEKKEELKDKTEIIKELIKLRPQAFSQELSYLCDTHNPSRGFIDPLQLPFHSLYLEAISFPLGMHIMRDESSTRHIFCSCCTGNPRIRQLGVIHKGAIQWIGSANSIAYRIMDIRFVFQSEEGANQFILEGQERLSEGRKQIKISEKQVGEQGKLVGGPDASHINDQPVPSYAYIFRQKNIVVKIYVQQGPLSTAKLEPSFLIMLAKGANAKAALFKFPSDEQISQIRAQFDEDSKLAQRISDKRRKEIQKLTRNEIVCKYAAALMEKDPRKLADLPEFLVL</sequence>
<organism evidence="2 3">
    <name type="scientific">Streblomastix strix</name>
    <dbReference type="NCBI Taxonomy" id="222440"/>
    <lineage>
        <taxon>Eukaryota</taxon>
        <taxon>Metamonada</taxon>
        <taxon>Preaxostyla</taxon>
        <taxon>Oxymonadida</taxon>
        <taxon>Streblomastigidae</taxon>
        <taxon>Streblomastix</taxon>
    </lineage>
</organism>
<evidence type="ECO:0000313" key="3">
    <source>
        <dbReference type="Proteomes" id="UP000324800"/>
    </source>
</evidence>
<dbReference type="Proteomes" id="UP000324800">
    <property type="component" value="Unassembled WGS sequence"/>
</dbReference>
<name>A0A5J4WWU3_9EUKA</name>
<protein>
    <submittedName>
        <fullName evidence="2">Uncharacterized protein</fullName>
    </submittedName>
</protein>
<gene>
    <name evidence="2" type="ORF">EZS28_004958</name>
</gene>
<feature type="region of interest" description="Disordered" evidence="1">
    <location>
        <begin position="270"/>
        <end position="342"/>
    </location>
</feature>
<evidence type="ECO:0000256" key="1">
    <source>
        <dbReference type="SAM" id="MobiDB-lite"/>
    </source>
</evidence>